<proteinExistence type="predicted"/>
<dbReference type="Proteomes" id="UP001519288">
    <property type="component" value="Unassembled WGS sequence"/>
</dbReference>
<evidence type="ECO:0000313" key="2">
    <source>
        <dbReference type="Proteomes" id="UP001519288"/>
    </source>
</evidence>
<sequence length="153" mass="18027">MNEVIGVRKVCDCGLDMNLGFRHVIFEGRIQIENVPILECEYCSNYEVISEVKPHLLTLLKDWRTAEGSQLIYFNEYNEIADLLYGIFRQVPDLDMDNLEGMLNERRQERINLLLDLYGYAKDNKDDFWMEDVKGRLCQLTQFAKNRQKIQAP</sequence>
<comment type="caution">
    <text evidence="1">The sequence shown here is derived from an EMBL/GenBank/DDBJ whole genome shotgun (WGS) entry which is preliminary data.</text>
</comment>
<evidence type="ECO:0008006" key="3">
    <source>
        <dbReference type="Google" id="ProtNLM"/>
    </source>
</evidence>
<keyword evidence="2" id="KW-1185">Reference proteome</keyword>
<accession>A0ABS4JC87</accession>
<name>A0ABS4JC87_9BACL</name>
<evidence type="ECO:0000313" key="1">
    <source>
        <dbReference type="EMBL" id="MBP1999313.1"/>
    </source>
</evidence>
<reference evidence="1 2" key="1">
    <citation type="submission" date="2021-03" db="EMBL/GenBank/DDBJ databases">
        <title>Genomic Encyclopedia of Type Strains, Phase IV (KMG-IV): sequencing the most valuable type-strain genomes for metagenomic binning, comparative biology and taxonomic classification.</title>
        <authorList>
            <person name="Goeker M."/>
        </authorList>
    </citation>
    <scope>NUCLEOTIDE SEQUENCE [LARGE SCALE GENOMIC DNA]</scope>
    <source>
        <strain evidence="1 2">DSM 26806</strain>
    </source>
</reference>
<protein>
    <recommendedName>
        <fullName evidence="3">YgiT-type zinc finger domain-containing protein</fullName>
    </recommendedName>
</protein>
<dbReference type="EMBL" id="JAGGLD010000001">
    <property type="protein sequence ID" value="MBP1999313.1"/>
    <property type="molecule type" value="Genomic_DNA"/>
</dbReference>
<gene>
    <name evidence="1" type="ORF">J2Z69_000332</name>
</gene>
<organism evidence="1 2">
    <name type="scientific">Paenibacillus shirakamiensis</name>
    <dbReference type="NCBI Taxonomy" id="1265935"/>
    <lineage>
        <taxon>Bacteria</taxon>
        <taxon>Bacillati</taxon>
        <taxon>Bacillota</taxon>
        <taxon>Bacilli</taxon>
        <taxon>Bacillales</taxon>
        <taxon>Paenibacillaceae</taxon>
        <taxon>Paenibacillus</taxon>
    </lineage>
</organism>